<keyword evidence="2" id="KW-0547">Nucleotide-binding</keyword>
<dbReference type="InterPro" id="IPR018359">
    <property type="entry name" value="Bromodomain_CS"/>
</dbReference>
<feature type="region of interest" description="Disordered" evidence="6">
    <location>
        <begin position="93"/>
        <end position="295"/>
    </location>
</feature>
<dbReference type="WBParaSite" id="PSAMB.scaffold2252size24330.g17037.t1">
    <property type="protein sequence ID" value="PSAMB.scaffold2252size24330.g17037.t1"/>
    <property type="gene ID" value="PSAMB.scaffold2252size24330.g17037"/>
</dbReference>
<dbReference type="GO" id="GO:0045815">
    <property type="term" value="P:transcription initiation-coupled chromatin remodeling"/>
    <property type="evidence" value="ECO:0007669"/>
    <property type="project" value="TreeGrafter"/>
</dbReference>
<dbReference type="Pfam" id="PF00439">
    <property type="entry name" value="Bromodomain"/>
    <property type="match status" value="1"/>
</dbReference>
<dbReference type="GO" id="GO:0006334">
    <property type="term" value="P:nucleosome assembly"/>
    <property type="evidence" value="ECO:0007669"/>
    <property type="project" value="TreeGrafter"/>
</dbReference>
<accession>A0A914VQR6</accession>
<evidence type="ECO:0000256" key="6">
    <source>
        <dbReference type="SAM" id="MobiDB-lite"/>
    </source>
</evidence>
<dbReference type="Gene3D" id="1.20.920.10">
    <property type="entry name" value="Bromodomain-like"/>
    <property type="match status" value="1"/>
</dbReference>
<dbReference type="InterPro" id="IPR003960">
    <property type="entry name" value="ATPase_AAA_CS"/>
</dbReference>
<evidence type="ECO:0000259" key="7">
    <source>
        <dbReference type="PROSITE" id="PS50014"/>
    </source>
</evidence>
<feature type="domain" description="Bromo" evidence="7">
    <location>
        <begin position="898"/>
        <end position="960"/>
    </location>
</feature>
<dbReference type="InterPro" id="IPR045199">
    <property type="entry name" value="ATAD2-like"/>
</dbReference>
<dbReference type="Gene3D" id="1.10.8.60">
    <property type="match status" value="1"/>
</dbReference>
<sequence length="1237" mass="139351">MSSHRRNSVVDLRRSGRERQTVYESLDENAIFGITKNPSNSLIRSLVNHANDSLGGSRSSVTKHMYPTRSNKGYAYHLDKEDLAALGDEHHDNHEMEEDDDDDSKPTPNRSLRSSRRLNMSGSDMRDEESALVMYDRVKTRRSAAGRHMSPSPDQPTTSEPTVRVLRTRSRIVPSPDVEESNQSFADVRGERQKTPTQDDDDVTEERKIYPLRRHRNPVNRFEVTLPEPRPRPSNDSFRSSRNHHRDAVAFRSPLHKRTSSKIARRRLERRSSSTSSSDSDSVGDRNEQKFERRKLKSLDKARHRFLPLNIERGDARTGIIKDRMRAQTGASCSDIDPMSLDRSIGFDQVGGLTHHLQALKEMVLFPMLYPDVFSKFNVAPPRGVIFYGPPGTGKTLVARALANECGRGEKKVAFFMRKGADCLSKWVGESERQLRLLFDQAYTMRPAIIFFDEIDGLAPVRSSRQDQIHSSIVSTLLALMDGLDGRGEVVVIGATNRLDSLDPALRRPGRFDRELKFSLPDHDARKTILKINTTSWGDARPSDELFEWLAESTAGYCGADLKGVCTEAVLVALRKRFPQIYVSKVKLQLDVSAVGVDRDDFEDAMKQLVPAGRRELSIVTRPLSNRTKPLLASVIERILKEKIPIGFQSRPAGNGGDTELQSILRSFESRATVPGGRLLVCGRNADMGQTSHVVPALLHAMDHLTVYSLSIPNIFAASSHRSPEEAVAEILQSARRSGSSTMASGGGPCVVFLPAVDSWLSVVPSSVWHTLTSAVESWDGFTSILMIATSHRDFDNSPSEVRSLFRRSEMIEVGLPTESERRAYFQQIFIEDTSVPPRCFTVPTAPLPVAPPAPVRKLSEWELKQINKQEQNLLRELRIFLREMLGRLIRDRRFNIFAKPVDPEDAPDYFDIIERPMDLSTMMDKIDKHGYDSVSAFLEDIGLIMVNALEYNPARDPADRLIRHRAAALKDTADALIDAELDWNFERRLQEVRKMREERGVVEPPSSKGFVQKRYSTRSSGLPLPIVEDPRPLKLCRMRSRSATASPQPSQVTETTTTPTKKADDSAVKHEKSDVQRKRRRSHMSVWCKPKRRKMCVERRAKQITSAAIVKKYKQHRHMKNRRAETESTTATENESVGDNQAAEESKTPTDDDSNEAPSHDSAKLPTPEPQILKVDVESLEKLVDEAVNKTAAWPVGALERLAARLTAVIDSYKYVWDRMTMTPQLAAILREAALE</sequence>
<dbReference type="InterPro" id="IPR027417">
    <property type="entry name" value="P-loop_NTPase"/>
</dbReference>
<dbReference type="InterPro" id="IPR001487">
    <property type="entry name" value="Bromodomain"/>
</dbReference>
<keyword evidence="4 5" id="KW-0103">Bromodomain</keyword>
<dbReference type="GO" id="GO:0016887">
    <property type="term" value="F:ATP hydrolysis activity"/>
    <property type="evidence" value="ECO:0007669"/>
    <property type="project" value="InterPro"/>
</dbReference>
<feature type="region of interest" description="Disordered" evidence="6">
    <location>
        <begin position="1108"/>
        <end position="1172"/>
    </location>
</feature>
<feature type="compositionally biased region" description="Polar residues" evidence="6">
    <location>
        <begin position="1042"/>
        <end position="1053"/>
    </location>
</feature>
<feature type="compositionally biased region" description="Basic residues" evidence="6">
    <location>
        <begin position="1078"/>
        <end position="1089"/>
    </location>
</feature>
<evidence type="ECO:0000256" key="1">
    <source>
        <dbReference type="ARBA" id="ARBA00006914"/>
    </source>
</evidence>
<evidence type="ECO:0000256" key="5">
    <source>
        <dbReference type="PROSITE-ProRule" id="PRU00035"/>
    </source>
</evidence>
<dbReference type="SMART" id="SM00382">
    <property type="entry name" value="AAA"/>
    <property type="match status" value="1"/>
</dbReference>
<evidence type="ECO:0000313" key="8">
    <source>
        <dbReference type="Proteomes" id="UP000887566"/>
    </source>
</evidence>
<dbReference type="Gene3D" id="3.40.50.300">
    <property type="entry name" value="P-loop containing nucleotide triphosphate hydrolases"/>
    <property type="match status" value="2"/>
</dbReference>
<dbReference type="GO" id="GO:0003682">
    <property type="term" value="F:chromatin binding"/>
    <property type="evidence" value="ECO:0007669"/>
    <property type="project" value="TreeGrafter"/>
</dbReference>
<dbReference type="PANTHER" id="PTHR23069">
    <property type="entry name" value="AAA DOMAIN-CONTAINING"/>
    <property type="match status" value="1"/>
</dbReference>
<feature type="compositionally biased region" description="Basic residues" evidence="6">
    <location>
        <begin position="1112"/>
        <end position="1122"/>
    </location>
</feature>
<keyword evidence="8" id="KW-1185">Reference proteome</keyword>
<dbReference type="SUPFAM" id="SSF47370">
    <property type="entry name" value="Bromodomain"/>
    <property type="match status" value="1"/>
</dbReference>
<feature type="compositionally biased region" description="Basic residues" evidence="6">
    <location>
        <begin position="254"/>
        <end position="269"/>
    </location>
</feature>
<feature type="region of interest" description="Disordered" evidence="6">
    <location>
        <begin position="1041"/>
        <end position="1089"/>
    </location>
</feature>
<dbReference type="PRINTS" id="PR00503">
    <property type="entry name" value="BROMODOMAIN"/>
</dbReference>
<feature type="compositionally biased region" description="Basic and acidic residues" evidence="6">
    <location>
        <begin position="1062"/>
        <end position="1077"/>
    </location>
</feature>
<evidence type="ECO:0000256" key="3">
    <source>
        <dbReference type="ARBA" id="ARBA00022840"/>
    </source>
</evidence>
<dbReference type="PANTHER" id="PTHR23069:SF0">
    <property type="entry name" value="TAT-BINDING HOMOLOG 7"/>
    <property type="match status" value="1"/>
</dbReference>
<dbReference type="PROSITE" id="PS00674">
    <property type="entry name" value="AAA"/>
    <property type="match status" value="1"/>
</dbReference>
<dbReference type="Proteomes" id="UP000887566">
    <property type="component" value="Unplaced"/>
</dbReference>
<dbReference type="InterPro" id="IPR003593">
    <property type="entry name" value="AAA+_ATPase"/>
</dbReference>
<proteinExistence type="inferred from homology"/>
<dbReference type="GO" id="GO:0005524">
    <property type="term" value="F:ATP binding"/>
    <property type="evidence" value="ECO:0007669"/>
    <property type="project" value="UniProtKB-KW"/>
</dbReference>
<dbReference type="InterPro" id="IPR003959">
    <property type="entry name" value="ATPase_AAA_core"/>
</dbReference>
<dbReference type="PROSITE" id="PS50014">
    <property type="entry name" value="BROMODOMAIN_2"/>
    <property type="match status" value="1"/>
</dbReference>
<dbReference type="GO" id="GO:0006337">
    <property type="term" value="P:nucleosome disassembly"/>
    <property type="evidence" value="ECO:0007669"/>
    <property type="project" value="TreeGrafter"/>
</dbReference>
<reference evidence="9" key="1">
    <citation type="submission" date="2022-11" db="UniProtKB">
        <authorList>
            <consortium name="WormBaseParasite"/>
        </authorList>
    </citation>
    <scope>IDENTIFICATION</scope>
</reference>
<dbReference type="SMART" id="SM00297">
    <property type="entry name" value="BROMO"/>
    <property type="match status" value="1"/>
</dbReference>
<keyword evidence="3" id="KW-0067">ATP-binding</keyword>
<evidence type="ECO:0000313" key="9">
    <source>
        <dbReference type="WBParaSite" id="PSAMB.scaffold2252size24330.g17037.t1"/>
    </source>
</evidence>
<dbReference type="InterPro" id="IPR036427">
    <property type="entry name" value="Bromodomain-like_sf"/>
</dbReference>
<dbReference type="FunFam" id="3.40.50.300:FF:000061">
    <property type="entry name" value="ATPase family, AAA domain-containing 2"/>
    <property type="match status" value="1"/>
</dbReference>
<protein>
    <submittedName>
        <fullName evidence="9">Bromo domain-containing protein</fullName>
    </submittedName>
</protein>
<feature type="compositionally biased region" description="Basic and acidic residues" evidence="6">
    <location>
        <begin position="283"/>
        <end position="295"/>
    </location>
</feature>
<name>A0A914VQR6_9BILA</name>
<dbReference type="GO" id="GO:0005634">
    <property type="term" value="C:nucleus"/>
    <property type="evidence" value="ECO:0007669"/>
    <property type="project" value="TreeGrafter"/>
</dbReference>
<feature type="region of interest" description="Disordered" evidence="6">
    <location>
        <begin position="997"/>
        <end position="1017"/>
    </location>
</feature>
<feature type="compositionally biased region" description="Low complexity" evidence="6">
    <location>
        <begin position="109"/>
        <end position="121"/>
    </location>
</feature>
<evidence type="ECO:0000256" key="4">
    <source>
        <dbReference type="ARBA" id="ARBA00023117"/>
    </source>
</evidence>
<dbReference type="InterPro" id="IPR041569">
    <property type="entry name" value="AAA_lid_3"/>
</dbReference>
<organism evidence="8 9">
    <name type="scientific">Plectus sambesii</name>
    <dbReference type="NCBI Taxonomy" id="2011161"/>
    <lineage>
        <taxon>Eukaryota</taxon>
        <taxon>Metazoa</taxon>
        <taxon>Ecdysozoa</taxon>
        <taxon>Nematoda</taxon>
        <taxon>Chromadorea</taxon>
        <taxon>Plectida</taxon>
        <taxon>Plectina</taxon>
        <taxon>Plectoidea</taxon>
        <taxon>Plectidae</taxon>
        <taxon>Plectus</taxon>
    </lineage>
</organism>
<evidence type="ECO:0000256" key="2">
    <source>
        <dbReference type="ARBA" id="ARBA00022741"/>
    </source>
</evidence>
<dbReference type="AlphaFoldDB" id="A0A914VQR6"/>
<dbReference type="Pfam" id="PF17862">
    <property type="entry name" value="AAA_lid_3"/>
    <property type="match status" value="1"/>
</dbReference>
<dbReference type="CDD" id="cd05528">
    <property type="entry name" value="Bromo_AAA"/>
    <property type="match status" value="1"/>
</dbReference>
<comment type="similarity">
    <text evidence="1">Belongs to the AAA ATPase family.</text>
</comment>
<dbReference type="Pfam" id="PF00004">
    <property type="entry name" value="AAA"/>
    <property type="match status" value="1"/>
</dbReference>
<dbReference type="GO" id="GO:0042393">
    <property type="term" value="F:histone binding"/>
    <property type="evidence" value="ECO:0007669"/>
    <property type="project" value="TreeGrafter"/>
</dbReference>
<dbReference type="SUPFAM" id="SSF52540">
    <property type="entry name" value="P-loop containing nucleoside triphosphate hydrolases"/>
    <property type="match status" value="2"/>
</dbReference>
<dbReference type="PROSITE" id="PS00633">
    <property type="entry name" value="BROMODOMAIN_1"/>
    <property type="match status" value="1"/>
</dbReference>